<dbReference type="SUPFAM" id="SSF56300">
    <property type="entry name" value="Metallo-dependent phosphatases"/>
    <property type="match status" value="1"/>
</dbReference>
<dbReference type="InterPro" id="IPR018946">
    <property type="entry name" value="PhoD-like_MPP"/>
</dbReference>
<sequence length="529" mass="59032">MDRFRLDGAYLNLLNRRGFLVGAGALAGLGIAGEFSSRVLARPIFSDYPFKLGVASGDPRPDGAILWTRLAPDPLNGGGVPNVRIPVQWQVAADENLRNVVQSGTVYAVPERAHSVHVQVQGLQPDRWYWYRFRAGGELSRIGRTRTAPAFGAKANQLTFAVASCQDWQNGFYSAYRNMAKEDLDMVVFLGDYIYEYGSEDSTGPRQHNGPEILSLEDYRNRHALYKTDPDLQEVHALFPWIVTWDDHEVENNYANLIAEASSQQAGDPEAFAERRAYGYQAYYEHMPLRVLSIPRGPDLRLYRRVVFGDLAQFNVLDTRQFRTDQPCGDELKPRCEEAFDPAATLTGSRQEAWLFKGLAGSRATWNVLAQQVIFSQFDFDPTPENELFNLDQWDGYVAARARITDFIAQQKIANPVVLTGDIHSSWAFDIKTNFDDPASPTVGAEFVCTSITSDFPAEFIAPVQAAVPANPHTKYFDGAFRGYARCTLSQDRWQTDFRGVASIEDPAASISTLASFVLENGKPGIQPA</sequence>
<evidence type="ECO:0000259" key="1">
    <source>
        <dbReference type="Pfam" id="PF09423"/>
    </source>
</evidence>
<dbReference type="EMBL" id="CP063845">
    <property type="protein sequence ID" value="UFP94672.1"/>
    <property type="molecule type" value="Genomic_DNA"/>
</dbReference>
<dbReference type="PANTHER" id="PTHR43606">
    <property type="entry name" value="PHOSPHATASE, PUTATIVE (AFU_ORTHOLOGUE AFUA_6G08710)-RELATED"/>
    <property type="match status" value="1"/>
</dbReference>
<dbReference type="Pfam" id="PF16655">
    <property type="entry name" value="PhoD_N"/>
    <property type="match status" value="1"/>
</dbReference>
<keyword evidence="4" id="KW-1185">Reference proteome</keyword>
<feature type="domain" description="PhoD-like phosphatase metallophosphatase" evidence="1">
    <location>
        <begin position="160"/>
        <end position="498"/>
    </location>
</feature>
<dbReference type="CDD" id="cd07389">
    <property type="entry name" value="MPP_PhoD"/>
    <property type="match status" value="1"/>
</dbReference>
<name>A0ABY3PMN9_9CYAN</name>
<gene>
    <name evidence="3" type="ORF">ISF26_23595</name>
</gene>
<feature type="domain" description="Phospholipase D N-terminal" evidence="2">
    <location>
        <begin position="52"/>
        <end position="147"/>
    </location>
</feature>
<dbReference type="InterPro" id="IPR038607">
    <property type="entry name" value="PhoD-like_sf"/>
</dbReference>
<dbReference type="RefSeq" id="WP_230841723.1">
    <property type="nucleotide sequence ID" value="NZ_CP063845.1"/>
</dbReference>
<dbReference type="PROSITE" id="PS51318">
    <property type="entry name" value="TAT"/>
    <property type="match status" value="1"/>
</dbReference>
<dbReference type="InterPro" id="IPR029052">
    <property type="entry name" value="Metallo-depent_PP-like"/>
</dbReference>
<dbReference type="PANTHER" id="PTHR43606:SF2">
    <property type="entry name" value="ALKALINE PHOSPHATASE FAMILY PROTEIN (AFU_ORTHOLOGUE AFUA_5G03860)"/>
    <property type="match status" value="1"/>
</dbReference>
<proteinExistence type="predicted"/>
<dbReference type="Gene3D" id="2.60.40.380">
    <property type="entry name" value="Purple acid phosphatase-like, N-terminal"/>
    <property type="match status" value="1"/>
</dbReference>
<evidence type="ECO:0000313" key="4">
    <source>
        <dbReference type="Proteomes" id="UP001054846"/>
    </source>
</evidence>
<evidence type="ECO:0000313" key="3">
    <source>
        <dbReference type="EMBL" id="UFP94672.1"/>
    </source>
</evidence>
<evidence type="ECO:0000259" key="2">
    <source>
        <dbReference type="Pfam" id="PF16655"/>
    </source>
</evidence>
<protein>
    <submittedName>
        <fullName evidence="3">Alkaline phosphatase</fullName>
    </submittedName>
</protein>
<dbReference type="InterPro" id="IPR052900">
    <property type="entry name" value="Phospholipid_Metab_Enz"/>
</dbReference>
<accession>A0ABY3PMN9</accession>
<organism evidence="3 4">
    <name type="scientific">Gloeobacter morelensis MG652769</name>
    <dbReference type="NCBI Taxonomy" id="2781736"/>
    <lineage>
        <taxon>Bacteria</taxon>
        <taxon>Bacillati</taxon>
        <taxon>Cyanobacteriota</taxon>
        <taxon>Cyanophyceae</taxon>
        <taxon>Gloeobacterales</taxon>
        <taxon>Gloeobacteraceae</taxon>
        <taxon>Gloeobacter</taxon>
        <taxon>Gloeobacter morelensis</taxon>
    </lineage>
</organism>
<dbReference type="Gene3D" id="3.60.21.70">
    <property type="entry name" value="PhoD-like phosphatase"/>
    <property type="match status" value="1"/>
</dbReference>
<reference evidence="3 4" key="1">
    <citation type="journal article" date="2021" name="Genome Biol. Evol.">
        <title>Complete Genome Sequencing of a Novel Gloeobacter Species from a Waterfall Cave in Mexico.</title>
        <authorList>
            <person name="Saw J.H."/>
            <person name="Cardona T."/>
            <person name="Montejano G."/>
        </authorList>
    </citation>
    <scope>NUCLEOTIDE SEQUENCE [LARGE SCALE GENOMIC DNA]</scope>
    <source>
        <strain evidence="3">MG652769</strain>
    </source>
</reference>
<dbReference type="InterPro" id="IPR032093">
    <property type="entry name" value="PhoD_N"/>
</dbReference>
<dbReference type="Proteomes" id="UP001054846">
    <property type="component" value="Chromosome"/>
</dbReference>
<dbReference type="InterPro" id="IPR006311">
    <property type="entry name" value="TAT_signal"/>
</dbReference>
<dbReference type="Pfam" id="PF09423">
    <property type="entry name" value="PhoD"/>
    <property type="match status" value="1"/>
</dbReference>